<sequence>MTTNKKLTLADLVAAKLGKEKAKNKKQEFYVNSLGGTVTLETPEEGVVIKAADMLTENSLSCILESYKYLIYNSVPLFRSTELHAEYEVQDPIDIVPKLLEVNERISMGEAINKMANISGMEENIKN</sequence>
<dbReference type="Proteomes" id="UP001527090">
    <property type="component" value="Unassembled WGS sequence"/>
</dbReference>
<protein>
    <recommendedName>
        <fullName evidence="3">Phage XkdN-like protein</fullName>
    </recommendedName>
</protein>
<proteinExistence type="predicted"/>
<keyword evidence="2" id="KW-1185">Reference proteome</keyword>
<accession>A0ABT4E628</accession>
<comment type="caution">
    <text evidence="1">The sequence shown here is derived from an EMBL/GenBank/DDBJ whole genome shotgun (WGS) entry which is preliminary data.</text>
</comment>
<evidence type="ECO:0000313" key="2">
    <source>
        <dbReference type="Proteomes" id="UP001527090"/>
    </source>
</evidence>
<dbReference type="EMBL" id="JAMDLY010000008">
    <property type="protein sequence ID" value="MCY9529171.1"/>
    <property type="molecule type" value="Genomic_DNA"/>
</dbReference>
<organism evidence="1 2">
    <name type="scientific">Paenibacillus alvei</name>
    <name type="common">Bacillus alvei</name>
    <dbReference type="NCBI Taxonomy" id="44250"/>
    <lineage>
        <taxon>Bacteria</taxon>
        <taxon>Bacillati</taxon>
        <taxon>Bacillota</taxon>
        <taxon>Bacilli</taxon>
        <taxon>Bacillales</taxon>
        <taxon>Paenibacillaceae</taxon>
        <taxon>Paenibacillus</taxon>
    </lineage>
</organism>
<name>A0ABT4E628_PAEAL</name>
<gene>
    <name evidence="1" type="ORF">M5X04_07455</name>
</gene>
<evidence type="ECO:0008006" key="3">
    <source>
        <dbReference type="Google" id="ProtNLM"/>
    </source>
</evidence>
<reference evidence="1 2" key="1">
    <citation type="submission" date="2022-05" db="EMBL/GenBank/DDBJ databases">
        <title>Genome Sequencing of Bee-Associated Microbes.</title>
        <authorList>
            <person name="Dunlap C."/>
        </authorList>
    </citation>
    <scope>NUCLEOTIDE SEQUENCE [LARGE SCALE GENOMIC DNA]</scope>
    <source>
        <strain evidence="1 2">NRRL NRS-750</strain>
    </source>
</reference>
<dbReference type="RefSeq" id="WP_268631896.1">
    <property type="nucleotide sequence ID" value="NZ_JAMDLY010000008.1"/>
</dbReference>
<evidence type="ECO:0000313" key="1">
    <source>
        <dbReference type="EMBL" id="MCY9529171.1"/>
    </source>
</evidence>